<reference evidence="1 2" key="1">
    <citation type="journal article" date="2001" name="Nature">
        <title>The highly reduced genome of an enslaved algal nucleus.</title>
        <authorList>
            <person name="Douglas S."/>
            <person name="Zauner S."/>
            <person name="Fraunholz M."/>
            <person name="Beaton M."/>
            <person name="Penny S."/>
            <person name="Deng L."/>
            <person name="Wu X."/>
            <person name="Reith M."/>
            <person name="Cavalier-Smith T."/>
            <person name="Maier U."/>
        </authorList>
    </citation>
    <scope>NUCLEOTIDE SEQUENCE [LARGE SCALE GENOMIC DNA]</scope>
</reference>
<geneLocation type="nucleomorph" evidence="1"/>
<dbReference type="RefSeq" id="XP_001713632.1">
    <property type="nucleotide sequence ID" value="XM_001713580.1"/>
</dbReference>
<keyword evidence="1" id="KW-0542">Nucleomorph</keyword>
<proteinExistence type="predicted"/>
<dbReference type="EMBL" id="AF165818">
    <property type="protein sequence ID" value="AAK39927.1"/>
    <property type="molecule type" value="Genomic_DNA"/>
</dbReference>
<dbReference type="AlphaFoldDB" id="Q98RM1"/>
<organism evidence="1 2">
    <name type="scientific">Guillardia theta</name>
    <name type="common">Cryptophyte</name>
    <name type="synonym">Cryptomonas phi</name>
    <dbReference type="NCBI Taxonomy" id="55529"/>
    <lineage>
        <taxon>Eukaryota</taxon>
        <taxon>Cryptophyceae</taxon>
        <taxon>Pyrenomonadales</taxon>
        <taxon>Geminigeraceae</taxon>
        <taxon>Guillardia</taxon>
    </lineage>
</organism>
<accession>Q98RM1</accession>
<sequence length="534" mass="61315">MSRYVIVDKNGNFNKDNRWNDNCSENLPETNIPIVSFFNPIKFNYNLIFENDENSLSKFSEKYYNIENSSDFSVEIQKLKFSSENFLLLKLQDFFDNSNNNHLIKIIGKISDVVVINIFHQNILQDRAILKNYISGIVSNTDYAKFLKIKERFRFIICVHDFDDNFHESKKLTDFFVDLIKDEFVNTFDIDTFSFEDVFDVSVILMENYKYNKEQFTNSCKLLKSKIKQSVSQIGNKLDSNLNFSEVIRLFVNPTSEDNLNKSCTGIHETDNNQNDCIIEGEKCFSIILKEAALQMAELTKVVDENSKIPNFGIKSSHIIQESLSKFEKFMSFSKNFSFINKKKSELEAIIDTSLNSIFLKQLNIIREMTISHFKSATTNEDVPADFAFFTADSFFVREAEDSVRPGSSWIYSNERASLHSILREISNRRKQLISERIQHAEHTANAFQYLQMQQAQMQAIQQQQFGGSPGSWNIGCAYRPPDSNLNISMGYQQGRTNIQISMIPDEQANLLGPNGFTSGVGPANLGVSLNLNL</sequence>
<protein>
    <submittedName>
        <fullName evidence="1">Uncharacterized protein</fullName>
    </submittedName>
</protein>
<gene>
    <name evidence="1" type="primary">orf534</name>
</gene>
<name>Q98RM1_GUITH</name>
<dbReference type="PIR" id="H90099">
    <property type="entry name" value="H90099"/>
</dbReference>
<evidence type="ECO:0000313" key="1">
    <source>
        <dbReference type="EMBL" id="AAK39927.1"/>
    </source>
</evidence>
<dbReference type="GeneID" id="857414"/>
<dbReference type="Proteomes" id="UP000242167">
    <property type="component" value="Nucleomorph 1"/>
</dbReference>
<evidence type="ECO:0000313" key="2">
    <source>
        <dbReference type="Proteomes" id="UP000242167"/>
    </source>
</evidence>